<name>A0ABV3CA43_9ACTN</name>
<keyword evidence="4" id="KW-1185">Reference proteome</keyword>
<evidence type="ECO:0000313" key="4">
    <source>
        <dbReference type="Proteomes" id="UP001551329"/>
    </source>
</evidence>
<protein>
    <recommendedName>
        <fullName evidence="5">Extensin</fullName>
    </recommendedName>
</protein>
<proteinExistence type="predicted"/>
<dbReference type="Proteomes" id="UP001551329">
    <property type="component" value="Unassembled WGS sequence"/>
</dbReference>
<feature type="compositionally biased region" description="Basic and acidic residues" evidence="1">
    <location>
        <begin position="293"/>
        <end position="344"/>
    </location>
</feature>
<feature type="compositionally biased region" description="Low complexity" evidence="1">
    <location>
        <begin position="184"/>
        <end position="199"/>
    </location>
</feature>
<reference evidence="3 4" key="1">
    <citation type="submission" date="2024-06" db="EMBL/GenBank/DDBJ databases">
        <title>The Natural Products Discovery Center: Release of the First 8490 Sequenced Strains for Exploring Actinobacteria Biosynthetic Diversity.</title>
        <authorList>
            <person name="Kalkreuter E."/>
            <person name="Kautsar S.A."/>
            <person name="Yang D."/>
            <person name="Bader C.D."/>
            <person name="Teijaro C.N."/>
            <person name="Fluegel L."/>
            <person name="Davis C.M."/>
            <person name="Simpson J.R."/>
            <person name="Lauterbach L."/>
            <person name="Steele A.D."/>
            <person name="Gui C."/>
            <person name="Meng S."/>
            <person name="Li G."/>
            <person name="Viehrig K."/>
            <person name="Ye F."/>
            <person name="Su P."/>
            <person name="Kiefer A.F."/>
            <person name="Nichols A."/>
            <person name="Cepeda A.J."/>
            <person name="Yan W."/>
            <person name="Fan B."/>
            <person name="Jiang Y."/>
            <person name="Adhikari A."/>
            <person name="Zheng C.-J."/>
            <person name="Schuster L."/>
            <person name="Cowan T.M."/>
            <person name="Smanski M.J."/>
            <person name="Chevrette M.G."/>
            <person name="De Carvalho L.P.S."/>
            <person name="Shen B."/>
        </authorList>
    </citation>
    <scope>NUCLEOTIDE SEQUENCE [LARGE SCALE GENOMIC DNA]</scope>
    <source>
        <strain evidence="3 4">NPDC045974</strain>
    </source>
</reference>
<sequence length="372" mass="37821">MADERYQWLDQEAAERLLRGEPVEALDDPARAEAGRLAEALDSARTPFTAGAELPGEAAALAAFRTASAERAALAAAPSAAARTGHAELGRVRLATAPSAAKPVRRRWVRSVRSVRYGLAAAVAAVTVGGVAVAAGTGVLPLMTPEPAASVTAAESPEPVVTGSHGVRKDPVAPTAGPDGVEHSPGSSPSPGDTASPGSPSSPPTPSLSTPPATRHTPEPGRTTSRPGGGTATAGPVTKEKALKACRDYRSGRLETADRRQLTNTLRGGETLRRYCDRMLAGDPGGGSPASAEPREDGKDDGKDDGKSDGTNDGKDDGKKDDSRKGTGKDRDGDRRDGPGDRSGRGSGSADESGRGTRSAAGVTLSGPSAQY</sequence>
<evidence type="ECO:0000256" key="2">
    <source>
        <dbReference type="SAM" id="Phobius"/>
    </source>
</evidence>
<dbReference type="EMBL" id="JBEZAE010000006">
    <property type="protein sequence ID" value="MEU7071135.1"/>
    <property type="molecule type" value="Genomic_DNA"/>
</dbReference>
<keyword evidence="2" id="KW-0472">Membrane</keyword>
<accession>A0ABV3CA43</accession>
<dbReference type="RefSeq" id="WP_358474817.1">
    <property type="nucleotide sequence ID" value="NZ_JBEZAE010000006.1"/>
</dbReference>
<organism evidence="3 4">
    <name type="scientific">Streptomyces narbonensis</name>
    <dbReference type="NCBI Taxonomy" id="67333"/>
    <lineage>
        <taxon>Bacteria</taxon>
        <taxon>Bacillati</taxon>
        <taxon>Actinomycetota</taxon>
        <taxon>Actinomycetes</taxon>
        <taxon>Kitasatosporales</taxon>
        <taxon>Streptomycetaceae</taxon>
        <taxon>Streptomyces</taxon>
    </lineage>
</organism>
<gene>
    <name evidence="3" type="ORF">AB0A88_13440</name>
</gene>
<keyword evidence="2" id="KW-0812">Transmembrane</keyword>
<comment type="caution">
    <text evidence="3">The sequence shown here is derived from an EMBL/GenBank/DDBJ whole genome shotgun (WGS) entry which is preliminary data.</text>
</comment>
<evidence type="ECO:0008006" key="5">
    <source>
        <dbReference type="Google" id="ProtNLM"/>
    </source>
</evidence>
<evidence type="ECO:0000313" key="3">
    <source>
        <dbReference type="EMBL" id="MEU7071135.1"/>
    </source>
</evidence>
<feature type="region of interest" description="Disordered" evidence="1">
    <location>
        <begin position="150"/>
        <end position="372"/>
    </location>
</feature>
<feature type="transmembrane region" description="Helical" evidence="2">
    <location>
        <begin position="115"/>
        <end position="140"/>
    </location>
</feature>
<evidence type="ECO:0000256" key="1">
    <source>
        <dbReference type="SAM" id="MobiDB-lite"/>
    </source>
</evidence>
<keyword evidence="2" id="KW-1133">Transmembrane helix</keyword>
<feature type="compositionally biased region" description="Basic and acidic residues" evidence="1">
    <location>
        <begin position="238"/>
        <end position="261"/>
    </location>
</feature>